<dbReference type="SUPFAM" id="SSF51735">
    <property type="entry name" value="NAD(P)-binding Rossmann-fold domains"/>
    <property type="match status" value="1"/>
</dbReference>
<evidence type="ECO:0000259" key="1">
    <source>
        <dbReference type="Pfam" id="PF01370"/>
    </source>
</evidence>
<dbReference type="InterPro" id="IPR036291">
    <property type="entry name" value="NAD(P)-bd_dom_sf"/>
</dbReference>
<dbReference type="EMBL" id="CP073100">
    <property type="protein sequence ID" value="QUE50217.1"/>
    <property type="molecule type" value="Genomic_DNA"/>
</dbReference>
<evidence type="ECO:0000313" key="2">
    <source>
        <dbReference type="EMBL" id="QUE50217.1"/>
    </source>
</evidence>
<dbReference type="InterPro" id="IPR001509">
    <property type="entry name" value="Epimerase_deHydtase"/>
</dbReference>
<accession>A0A975G6G9</accession>
<dbReference type="RefSeq" id="WP_211630327.1">
    <property type="nucleotide sequence ID" value="NZ_CP073100.1"/>
</dbReference>
<feature type="domain" description="NAD-dependent epimerase/dehydratase" evidence="1">
    <location>
        <begin position="41"/>
        <end position="140"/>
    </location>
</feature>
<dbReference type="Pfam" id="PF01370">
    <property type="entry name" value="Epimerase"/>
    <property type="match status" value="1"/>
</dbReference>
<dbReference type="KEGG" id="lamb:KBB96_15235"/>
<dbReference type="Gene3D" id="3.40.50.720">
    <property type="entry name" value="NAD(P)-binding Rossmann-like Domain"/>
    <property type="match status" value="1"/>
</dbReference>
<keyword evidence="3" id="KW-1185">Reference proteome</keyword>
<name>A0A975G6G9_9BACT</name>
<organism evidence="2 3">
    <name type="scientific">Luteolibacter ambystomatis</name>
    <dbReference type="NCBI Taxonomy" id="2824561"/>
    <lineage>
        <taxon>Bacteria</taxon>
        <taxon>Pseudomonadati</taxon>
        <taxon>Verrucomicrobiota</taxon>
        <taxon>Verrucomicrobiia</taxon>
        <taxon>Verrucomicrobiales</taxon>
        <taxon>Verrucomicrobiaceae</taxon>
        <taxon>Luteolibacter</taxon>
    </lineage>
</organism>
<sequence length="248" mass="27636">MTALIGHTGFVGSTLADALSPSHRYRSTDIDNIRGQSFGHVICAGVQAKKWWANLHPEEDKAGIARLLEALAEVRADRFTLISTIDVYPAPRDVDEDSPIPVEGHHAYGLNRLDAEERIRGLFPRVSILRLPGLFGPGLKKNVIYDMMHDNELHKVHPGGVFQYYDTRRLAADIGHVWERGIDLLNVSSEPVATSEIRDRFFPERLLGGEGPPPAGYDMRSKHAAEWGGSNGYLYSKEQVLDDLGDWL</sequence>
<dbReference type="AlphaFoldDB" id="A0A975G6G9"/>
<protein>
    <submittedName>
        <fullName evidence="2">NAD(P)-dependent oxidoreductase</fullName>
    </submittedName>
</protein>
<gene>
    <name evidence="2" type="ORF">KBB96_15235</name>
</gene>
<reference evidence="2" key="1">
    <citation type="submission" date="2021-04" db="EMBL/GenBank/DDBJ databases">
        <title>Luteolibacter sp. 32A isolated from the skin of an Anderson's salamander (Ambystoma andersonii).</title>
        <authorList>
            <person name="Spergser J."/>
            <person name="Busse H.-J."/>
        </authorList>
    </citation>
    <scope>NUCLEOTIDE SEQUENCE</scope>
    <source>
        <strain evidence="2">32A</strain>
    </source>
</reference>
<evidence type="ECO:0000313" key="3">
    <source>
        <dbReference type="Proteomes" id="UP000676169"/>
    </source>
</evidence>
<proteinExistence type="predicted"/>
<dbReference type="Proteomes" id="UP000676169">
    <property type="component" value="Chromosome"/>
</dbReference>